<gene>
    <name evidence="1" type="ORF">S12H4_52668</name>
</gene>
<protein>
    <submittedName>
        <fullName evidence="1">Uncharacterized protein</fullName>
    </submittedName>
</protein>
<organism evidence="1">
    <name type="scientific">marine sediment metagenome</name>
    <dbReference type="NCBI Taxonomy" id="412755"/>
    <lineage>
        <taxon>unclassified sequences</taxon>
        <taxon>metagenomes</taxon>
        <taxon>ecological metagenomes</taxon>
    </lineage>
</organism>
<proteinExistence type="predicted"/>
<dbReference type="AlphaFoldDB" id="X1TWQ5"/>
<accession>X1TWQ5</accession>
<sequence>MKKLTVVLLSVMICLMGVSLIFAQETKVYPNLAEYEKLTGKTIERFNEAPMLETKVAEGILPPVEERLPEDPSVLEPLEEIGQYGGRLVYVPPGRLRDVRNHGLFMRSPDGAKILPDIAKGYEYSEDYKTLTIYLRMRGED</sequence>
<name>X1TWQ5_9ZZZZ</name>
<feature type="non-terminal residue" evidence="1">
    <location>
        <position position="141"/>
    </location>
</feature>
<dbReference type="EMBL" id="BARW01033438">
    <property type="protein sequence ID" value="GAJ09778.1"/>
    <property type="molecule type" value="Genomic_DNA"/>
</dbReference>
<reference evidence="1" key="1">
    <citation type="journal article" date="2014" name="Front. Microbiol.">
        <title>High frequency of phylogenetically diverse reductive dehalogenase-homologous genes in deep subseafloor sedimentary metagenomes.</title>
        <authorList>
            <person name="Kawai M."/>
            <person name="Futagami T."/>
            <person name="Toyoda A."/>
            <person name="Takaki Y."/>
            <person name="Nishi S."/>
            <person name="Hori S."/>
            <person name="Arai W."/>
            <person name="Tsubouchi T."/>
            <person name="Morono Y."/>
            <person name="Uchiyama I."/>
            <person name="Ito T."/>
            <person name="Fujiyama A."/>
            <person name="Inagaki F."/>
            <person name="Takami H."/>
        </authorList>
    </citation>
    <scope>NUCLEOTIDE SEQUENCE</scope>
    <source>
        <strain evidence="1">Expedition CK06-06</strain>
    </source>
</reference>
<comment type="caution">
    <text evidence="1">The sequence shown here is derived from an EMBL/GenBank/DDBJ whole genome shotgun (WGS) entry which is preliminary data.</text>
</comment>
<evidence type="ECO:0000313" key="1">
    <source>
        <dbReference type="EMBL" id="GAJ09778.1"/>
    </source>
</evidence>